<keyword evidence="2" id="KW-0812">Transmembrane</keyword>
<dbReference type="EMBL" id="JACIDJ010000001">
    <property type="protein sequence ID" value="MBB3896755.1"/>
    <property type="molecule type" value="Genomic_DNA"/>
</dbReference>
<dbReference type="InterPro" id="IPR039910">
    <property type="entry name" value="D15-like"/>
</dbReference>
<dbReference type="RefSeq" id="WP_184381715.1">
    <property type="nucleotide sequence ID" value="NZ_JACIDJ010000001.1"/>
</dbReference>
<dbReference type="InterPro" id="IPR000184">
    <property type="entry name" value="Bac_surfAg_D15"/>
</dbReference>
<organism evidence="5 6">
    <name type="scientific">Roseococcus suduntuyensis</name>
    <dbReference type="NCBI Taxonomy" id="455361"/>
    <lineage>
        <taxon>Bacteria</taxon>
        <taxon>Pseudomonadati</taxon>
        <taxon>Pseudomonadota</taxon>
        <taxon>Alphaproteobacteria</taxon>
        <taxon>Acetobacterales</taxon>
        <taxon>Roseomonadaceae</taxon>
        <taxon>Roseococcus</taxon>
    </lineage>
</organism>
<evidence type="ECO:0000313" key="6">
    <source>
        <dbReference type="Proteomes" id="UP000553193"/>
    </source>
</evidence>
<protein>
    <submittedName>
        <fullName evidence="5">Translocation and assembly module TamA</fullName>
    </submittedName>
</protein>
<keyword evidence="6" id="KW-1185">Reference proteome</keyword>
<keyword evidence="3" id="KW-0472">Membrane</keyword>
<dbReference type="Pfam" id="PF01103">
    <property type="entry name" value="Omp85"/>
    <property type="match status" value="1"/>
</dbReference>
<comment type="subcellular location">
    <subcellularLocation>
        <location evidence="1">Membrane</location>
    </subcellularLocation>
</comment>
<evidence type="ECO:0000259" key="4">
    <source>
        <dbReference type="Pfam" id="PF01103"/>
    </source>
</evidence>
<comment type="caution">
    <text evidence="5">The sequence shown here is derived from an EMBL/GenBank/DDBJ whole genome shotgun (WGS) entry which is preliminary data.</text>
</comment>
<sequence>MALALPGASRLAAQETPAFSDALPGALPYRTTVVPTGIEELDSLLQAASPLIRLQERAPTDALGLAARIGAEPDRLRPAFESEGFWAGQAQVALAGSPPGSPPPTAEQLATLPTPIALEIRSTPGTRYTLRSINTEGAAPILLRPGQPARAETVLAAETAALTTWRAEGRPLARVERRVTVDHGAAAMDVTFLAAPGPRATFAPPSVAGTVAVNPEVAQRVAALRLRSWHYSPGLVAEARADLLALGPFGAVRAEEGTALDAEGRFPVTFHVTERPFRALTATAAYETNFGLALTGAWEHRNLFGNAERLRVEAAISRLGESYERTNARLSASYRQPFPMGFPGTLVVNTAVLRERLDSYDRDAITASILYEQRFGRHWTLSAGPTGEIGRSGLPGGPLRPSNMVGFATQARFDNTNSALDPTRGWRLRFDVTPSYSLSRAQAYVPVRATASTYIDFQGTGRTVLALRGSLGSLLNAEAEDVPVAQRFFAGGGGSVRGYGFQTIGPRDAQGRPRGGASVIEGSVELRQRFGSNLGGVAFLDAGGVGLEPFTPTDALRVGAGVGVRYYTAFGPVRADIAMPLVRQPGSGNFGIYLGIGHAF</sequence>
<dbReference type="Gene3D" id="2.40.160.50">
    <property type="entry name" value="membrane protein fhac: a member of the omp85/tpsb transporter family"/>
    <property type="match status" value="1"/>
</dbReference>
<dbReference type="AlphaFoldDB" id="A0A840A992"/>
<accession>A0A840A992</accession>
<proteinExistence type="predicted"/>
<keyword evidence="2" id="KW-1134">Transmembrane beta strand</keyword>
<dbReference type="GO" id="GO:0019867">
    <property type="term" value="C:outer membrane"/>
    <property type="evidence" value="ECO:0007669"/>
    <property type="project" value="InterPro"/>
</dbReference>
<evidence type="ECO:0000256" key="3">
    <source>
        <dbReference type="ARBA" id="ARBA00023136"/>
    </source>
</evidence>
<dbReference type="PANTHER" id="PTHR12815:SF42">
    <property type="entry name" value="BACTERIAL SURFACE ANTIGEN (D15) DOMAIN-CONTAINING PROTEIN"/>
    <property type="match status" value="1"/>
</dbReference>
<evidence type="ECO:0000256" key="2">
    <source>
        <dbReference type="ARBA" id="ARBA00022452"/>
    </source>
</evidence>
<reference evidence="5 6" key="1">
    <citation type="submission" date="2020-08" db="EMBL/GenBank/DDBJ databases">
        <title>Genomic Encyclopedia of Type Strains, Phase IV (KMG-IV): sequencing the most valuable type-strain genomes for metagenomic binning, comparative biology and taxonomic classification.</title>
        <authorList>
            <person name="Goeker M."/>
        </authorList>
    </citation>
    <scope>NUCLEOTIDE SEQUENCE [LARGE SCALE GENOMIC DNA]</scope>
    <source>
        <strain evidence="5 6">DSM 19979</strain>
    </source>
</reference>
<dbReference type="Proteomes" id="UP000553193">
    <property type="component" value="Unassembled WGS sequence"/>
</dbReference>
<feature type="domain" description="Bacterial surface antigen (D15)" evidence="4">
    <location>
        <begin position="302"/>
        <end position="600"/>
    </location>
</feature>
<evidence type="ECO:0000313" key="5">
    <source>
        <dbReference type="EMBL" id="MBB3896755.1"/>
    </source>
</evidence>
<dbReference type="PANTHER" id="PTHR12815">
    <property type="entry name" value="SORTING AND ASSEMBLY MACHINERY SAMM50 PROTEIN FAMILY MEMBER"/>
    <property type="match status" value="1"/>
</dbReference>
<gene>
    <name evidence="5" type="ORF">GGQ83_000181</name>
</gene>
<name>A0A840A992_9PROT</name>
<evidence type="ECO:0000256" key="1">
    <source>
        <dbReference type="ARBA" id="ARBA00004370"/>
    </source>
</evidence>